<reference evidence="13" key="1">
    <citation type="submission" date="2025-08" db="UniProtKB">
        <authorList>
            <consortium name="RefSeq"/>
        </authorList>
    </citation>
    <scope>IDENTIFICATION</scope>
    <source>
        <tissue evidence="13">Whole sample</tissue>
    </source>
</reference>
<keyword evidence="3 10" id="KW-0812">Transmembrane</keyword>
<dbReference type="OrthoDB" id="5963315at2759"/>
<evidence type="ECO:0000256" key="2">
    <source>
        <dbReference type="ARBA" id="ARBA00022475"/>
    </source>
</evidence>
<dbReference type="GO" id="GO:0005886">
    <property type="term" value="C:plasma membrane"/>
    <property type="evidence" value="ECO:0007669"/>
    <property type="project" value="UniProtKB-SubCell"/>
</dbReference>
<evidence type="ECO:0000256" key="9">
    <source>
        <dbReference type="ARBA" id="ARBA00023224"/>
    </source>
</evidence>
<dbReference type="Pfam" id="PF00001">
    <property type="entry name" value="7tm_1"/>
    <property type="match status" value="1"/>
</dbReference>
<evidence type="ECO:0000256" key="6">
    <source>
        <dbReference type="ARBA" id="ARBA00023136"/>
    </source>
</evidence>
<feature type="domain" description="G-protein coupled receptors family 1 profile" evidence="11">
    <location>
        <begin position="1"/>
        <end position="146"/>
    </location>
</feature>
<dbReference type="GO" id="GO:0004930">
    <property type="term" value="F:G protein-coupled receptor activity"/>
    <property type="evidence" value="ECO:0007669"/>
    <property type="project" value="UniProtKB-KW"/>
</dbReference>
<feature type="transmembrane region" description="Helical" evidence="10">
    <location>
        <begin position="12"/>
        <end position="30"/>
    </location>
</feature>
<evidence type="ECO:0000256" key="1">
    <source>
        <dbReference type="ARBA" id="ARBA00004651"/>
    </source>
</evidence>
<evidence type="ECO:0000256" key="7">
    <source>
        <dbReference type="ARBA" id="ARBA00023170"/>
    </source>
</evidence>
<evidence type="ECO:0000256" key="5">
    <source>
        <dbReference type="ARBA" id="ARBA00023040"/>
    </source>
</evidence>
<dbReference type="AlphaFoldDB" id="A0A8B8D7R2"/>
<keyword evidence="7" id="KW-0675">Receptor</keyword>
<feature type="transmembrane region" description="Helical" evidence="10">
    <location>
        <begin position="61"/>
        <end position="81"/>
    </location>
</feature>
<protein>
    <submittedName>
        <fullName evidence="13">Olfactory receptor 6K3-like</fullName>
    </submittedName>
</protein>
<dbReference type="RefSeq" id="XP_022322891.1">
    <property type="nucleotide sequence ID" value="XM_022467183.1"/>
</dbReference>
<keyword evidence="8" id="KW-0325">Glycoprotein</keyword>
<dbReference type="GO" id="GO:0007189">
    <property type="term" value="P:adenylate cyclase-activating G protein-coupled receptor signaling pathway"/>
    <property type="evidence" value="ECO:0007669"/>
    <property type="project" value="TreeGrafter"/>
</dbReference>
<evidence type="ECO:0000256" key="4">
    <source>
        <dbReference type="ARBA" id="ARBA00022989"/>
    </source>
</evidence>
<accession>A0A8B8D7R2</accession>
<keyword evidence="2" id="KW-1003">Cell membrane</keyword>
<dbReference type="PANTHER" id="PTHR11866">
    <property type="entry name" value="G-PROTEIN COUPLED RECEPTOR FAMILY 1 MEMBER"/>
    <property type="match status" value="1"/>
</dbReference>
<gene>
    <name evidence="13" type="primary">LOC111124332</name>
</gene>
<name>A0A8B8D7R2_CRAVI</name>
<evidence type="ECO:0000256" key="8">
    <source>
        <dbReference type="ARBA" id="ARBA00023180"/>
    </source>
</evidence>
<dbReference type="PROSITE" id="PS50262">
    <property type="entry name" value="G_PROTEIN_RECEP_F1_2"/>
    <property type="match status" value="1"/>
</dbReference>
<dbReference type="InterPro" id="IPR017452">
    <property type="entry name" value="GPCR_Rhodpsn_7TM"/>
</dbReference>
<dbReference type="SUPFAM" id="SSF81321">
    <property type="entry name" value="Family A G protein-coupled receptor-like"/>
    <property type="match status" value="1"/>
</dbReference>
<dbReference type="Proteomes" id="UP000694844">
    <property type="component" value="Chromosome 3"/>
</dbReference>
<dbReference type="GO" id="GO:0007204">
    <property type="term" value="P:positive regulation of cytosolic calcium ion concentration"/>
    <property type="evidence" value="ECO:0007669"/>
    <property type="project" value="TreeGrafter"/>
</dbReference>
<dbReference type="InterPro" id="IPR000276">
    <property type="entry name" value="GPCR_Rhodpsn"/>
</dbReference>
<proteinExistence type="predicted"/>
<keyword evidence="5" id="KW-0297">G-protein coupled receptor</keyword>
<keyword evidence="6 10" id="KW-0472">Membrane</keyword>
<keyword evidence="4 10" id="KW-1133">Transmembrane helix</keyword>
<keyword evidence="12" id="KW-1185">Reference proteome</keyword>
<dbReference type="PANTHER" id="PTHR11866:SF16">
    <property type="entry name" value="PROSTAGLANDIN E2 RECEPTOR EP4 SUBTYPE-LIKE PROTEIN"/>
    <property type="match status" value="1"/>
</dbReference>
<comment type="subcellular location">
    <subcellularLocation>
        <location evidence="1">Cell membrane</location>
        <topology evidence="1">Multi-pass membrane protein</topology>
    </subcellularLocation>
</comment>
<dbReference type="Gene3D" id="1.20.1070.10">
    <property type="entry name" value="Rhodopsin 7-helix transmembrane proteins"/>
    <property type="match status" value="1"/>
</dbReference>
<organism evidence="12 13">
    <name type="scientific">Crassostrea virginica</name>
    <name type="common">Eastern oyster</name>
    <dbReference type="NCBI Taxonomy" id="6565"/>
    <lineage>
        <taxon>Eukaryota</taxon>
        <taxon>Metazoa</taxon>
        <taxon>Spiralia</taxon>
        <taxon>Lophotrochozoa</taxon>
        <taxon>Mollusca</taxon>
        <taxon>Bivalvia</taxon>
        <taxon>Autobranchia</taxon>
        <taxon>Pteriomorphia</taxon>
        <taxon>Ostreida</taxon>
        <taxon>Ostreoidea</taxon>
        <taxon>Ostreidae</taxon>
        <taxon>Crassostrea</taxon>
    </lineage>
</organism>
<evidence type="ECO:0000256" key="3">
    <source>
        <dbReference type="ARBA" id="ARBA00022692"/>
    </source>
</evidence>
<keyword evidence="9" id="KW-0807">Transducer</keyword>
<feature type="transmembrane region" description="Helical" evidence="10">
    <location>
        <begin position="93"/>
        <end position="114"/>
    </location>
</feature>
<evidence type="ECO:0000313" key="13">
    <source>
        <dbReference type="RefSeq" id="XP_022322891.1"/>
    </source>
</evidence>
<sequence>MYKQRTFSQPKFLALGVCFCDLIYAGFSNSQTVAASWLGYCVLGGRQGCIMRGFTRNSTMVASHLMVVLMATERFIALRFPFRYQQLMSPRRVVAVAVCLYLYSIFLATLPFMGVNKYGYQLWCDFHWMDTSPGGRFFVIFFLLQE</sequence>
<dbReference type="KEGG" id="cvn:111124332"/>
<evidence type="ECO:0000313" key="12">
    <source>
        <dbReference type="Proteomes" id="UP000694844"/>
    </source>
</evidence>
<evidence type="ECO:0000256" key="10">
    <source>
        <dbReference type="SAM" id="Phobius"/>
    </source>
</evidence>
<dbReference type="InterPro" id="IPR008365">
    <property type="entry name" value="Prostanoid_rcpt"/>
</dbReference>
<dbReference type="CDD" id="cd00637">
    <property type="entry name" value="7tm_classA_rhodopsin-like"/>
    <property type="match status" value="1"/>
</dbReference>
<dbReference type="GeneID" id="111124332"/>
<evidence type="ECO:0000259" key="11">
    <source>
        <dbReference type="PROSITE" id="PS50262"/>
    </source>
</evidence>